<gene>
    <name evidence="1" type="ORF">DXB99_06400</name>
</gene>
<name>A0A3E4YCW3_9FIRM</name>
<accession>A0A3E4YCW3</accession>
<proteinExistence type="predicted"/>
<dbReference type="AlphaFoldDB" id="A0A3E4YCW3"/>
<dbReference type="RefSeq" id="WP_117718673.1">
    <property type="nucleotide sequence ID" value="NZ_QSTP01000005.1"/>
</dbReference>
<dbReference type="EMBL" id="QSTP01000005">
    <property type="protein sequence ID" value="RGM72164.1"/>
    <property type="molecule type" value="Genomic_DNA"/>
</dbReference>
<organism evidence="1 2">
    <name type="scientific">Agathobacter rectalis</name>
    <dbReference type="NCBI Taxonomy" id="39491"/>
    <lineage>
        <taxon>Bacteria</taxon>
        <taxon>Bacillati</taxon>
        <taxon>Bacillota</taxon>
        <taxon>Clostridia</taxon>
        <taxon>Lachnospirales</taxon>
        <taxon>Lachnospiraceae</taxon>
        <taxon>Agathobacter</taxon>
    </lineage>
</organism>
<sequence>MDLYEKIDKVNELAGIDAKLSYLDTLINKETNNFYENYMHKVMSLHIEKMYESKIQDLLDDRNIKLDNNMFKENTLILLLQEVEFSTDKLMHSNYVMSTNYGIDWNRIPQSVEKSDVFLTYIEWSKIAKAPYPFIKTVLGFDIYNKYKEKPDEFKYLGRANNILQRYDDASYMAYTHVCNAEFTYNEFLNISYGEKIFKFHNNIDNILDKVKDMQEELKKLSYPEYFKSLENIFIESICKDKDLENAIEMDNDIEERDI</sequence>
<comment type="caution">
    <text evidence="1">The sequence shown here is derived from an EMBL/GenBank/DDBJ whole genome shotgun (WGS) entry which is preliminary data.</text>
</comment>
<reference evidence="1 2" key="1">
    <citation type="submission" date="2018-08" db="EMBL/GenBank/DDBJ databases">
        <title>A genome reference for cultivated species of the human gut microbiota.</title>
        <authorList>
            <person name="Zou Y."/>
            <person name="Xue W."/>
            <person name="Luo G."/>
        </authorList>
    </citation>
    <scope>NUCLEOTIDE SEQUENCE [LARGE SCALE GENOMIC DNA]</scope>
    <source>
        <strain evidence="1 2">OM07-13</strain>
    </source>
</reference>
<protein>
    <submittedName>
        <fullName evidence="1">Uncharacterized protein</fullName>
    </submittedName>
</protein>
<dbReference type="Proteomes" id="UP000260758">
    <property type="component" value="Unassembled WGS sequence"/>
</dbReference>
<evidence type="ECO:0000313" key="2">
    <source>
        <dbReference type="Proteomes" id="UP000260758"/>
    </source>
</evidence>
<evidence type="ECO:0000313" key="1">
    <source>
        <dbReference type="EMBL" id="RGM72164.1"/>
    </source>
</evidence>